<keyword evidence="6" id="KW-0735">Signal-anchor</keyword>
<evidence type="ECO:0000256" key="7">
    <source>
        <dbReference type="ARBA" id="ARBA00022989"/>
    </source>
</evidence>
<sequence length="313" mass="35387">TVGNISRQDITLVWHNNKPSLNVRWLGSLVRMLGEEISNASRKKNSYCLLVQLRGQVVVRFPPWTGIFFKLARLDKKYGKSKSWFFFCEDDTVLDLNGILEILNQYDHTKEFFLGHALQDPQPAIIHHFAFHEDTSKFSFPDFSAGWAISSALLRRLAKRLNDNPAKTDFSIDVQHEATMFVHDQGKGVQLTDVPEFCTSPPGDNDDCVTSFLDSSASCGEVDMNDLFFAVKTTKKYHKDRVPVIKNTIGQHTSRVVYYSETVDPSIPTEDTGVPNTESGHCAKLWAIMKNSRVNKKASGKKWLVVVDDDTIL</sequence>
<dbReference type="GO" id="GO:0012505">
    <property type="term" value="C:endomembrane system"/>
    <property type="evidence" value="ECO:0007669"/>
    <property type="project" value="UniProtKB-SubCell"/>
</dbReference>
<dbReference type="Proteomes" id="UP001152795">
    <property type="component" value="Unassembled WGS sequence"/>
</dbReference>
<feature type="domain" description="Fringe-like glycosyltransferase" evidence="10">
    <location>
        <begin position="72"/>
        <end position="159"/>
    </location>
</feature>
<comment type="caution">
    <text evidence="11">The sequence shown here is derived from an EMBL/GenBank/DDBJ whole genome shotgun (WGS) entry which is preliminary data.</text>
</comment>
<dbReference type="GO" id="GO:0016757">
    <property type="term" value="F:glycosyltransferase activity"/>
    <property type="evidence" value="ECO:0007669"/>
    <property type="project" value="UniProtKB-KW"/>
</dbReference>
<evidence type="ECO:0000256" key="9">
    <source>
        <dbReference type="ARBA" id="ARBA00037847"/>
    </source>
</evidence>
<comment type="subcellular location">
    <subcellularLocation>
        <location evidence="9">Endomembrane system</location>
        <topology evidence="9">Single-pass membrane protein</topology>
    </subcellularLocation>
    <subcellularLocation>
        <location evidence="1">Membrane</location>
        <topology evidence="1">Single-pass type II membrane protein</topology>
    </subcellularLocation>
</comment>
<name>A0A6S7JUQ3_PARCT</name>
<comment type="similarity">
    <text evidence="2">Belongs to the glycosyltransferase 31 family.</text>
</comment>
<keyword evidence="8" id="KW-0472">Membrane</keyword>
<organism evidence="11 12">
    <name type="scientific">Paramuricea clavata</name>
    <name type="common">Red gorgonian</name>
    <name type="synonym">Violescent sea-whip</name>
    <dbReference type="NCBI Taxonomy" id="317549"/>
    <lineage>
        <taxon>Eukaryota</taxon>
        <taxon>Metazoa</taxon>
        <taxon>Cnidaria</taxon>
        <taxon>Anthozoa</taxon>
        <taxon>Octocorallia</taxon>
        <taxon>Malacalcyonacea</taxon>
        <taxon>Plexauridae</taxon>
        <taxon>Paramuricea</taxon>
    </lineage>
</organism>
<feature type="non-terminal residue" evidence="11">
    <location>
        <position position="313"/>
    </location>
</feature>
<reference evidence="11" key="1">
    <citation type="submission" date="2020-04" db="EMBL/GenBank/DDBJ databases">
        <authorList>
            <person name="Alioto T."/>
            <person name="Alioto T."/>
            <person name="Gomez Garrido J."/>
        </authorList>
    </citation>
    <scope>NUCLEOTIDE SEQUENCE</scope>
    <source>
        <strain evidence="11">A484AB</strain>
    </source>
</reference>
<evidence type="ECO:0000313" key="12">
    <source>
        <dbReference type="Proteomes" id="UP001152795"/>
    </source>
</evidence>
<dbReference type="AlphaFoldDB" id="A0A6S7JUQ3"/>
<evidence type="ECO:0000256" key="6">
    <source>
        <dbReference type="ARBA" id="ARBA00022968"/>
    </source>
</evidence>
<accession>A0A6S7JUQ3</accession>
<evidence type="ECO:0000313" key="11">
    <source>
        <dbReference type="EMBL" id="CAB4020202.1"/>
    </source>
</evidence>
<dbReference type="EMBL" id="CACRXK020010835">
    <property type="protein sequence ID" value="CAB4020202.1"/>
    <property type="molecule type" value="Genomic_DNA"/>
</dbReference>
<keyword evidence="5" id="KW-0812">Transmembrane</keyword>
<feature type="domain" description="Fringe-like glycosyltransferase" evidence="10">
    <location>
        <begin position="222"/>
        <end position="313"/>
    </location>
</feature>
<dbReference type="InterPro" id="IPR003378">
    <property type="entry name" value="Fringe-like_glycosylTrfase"/>
</dbReference>
<keyword evidence="12" id="KW-1185">Reference proteome</keyword>
<protein>
    <submittedName>
        <fullName evidence="11">Beta-1,3-glucosyltransferase isoform X1</fullName>
    </submittedName>
</protein>
<evidence type="ECO:0000256" key="8">
    <source>
        <dbReference type="ARBA" id="ARBA00023136"/>
    </source>
</evidence>
<dbReference type="Pfam" id="PF02434">
    <property type="entry name" value="Fringe"/>
    <property type="match status" value="2"/>
</dbReference>
<keyword evidence="3" id="KW-0328">Glycosyltransferase</keyword>
<keyword evidence="7" id="KW-1133">Transmembrane helix</keyword>
<dbReference type="GO" id="GO:0016020">
    <property type="term" value="C:membrane"/>
    <property type="evidence" value="ECO:0007669"/>
    <property type="project" value="UniProtKB-SubCell"/>
</dbReference>
<evidence type="ECO:0000256" key="4">
    <source>
        <dbReference type="ARBA" id="ARBA00022679"/>
    </source>
</evidence>
<evidence type="ECO:0000256" key="2">
    <source>
        <dbReference type="ARBA" id="ARBA00008661"/>
    </source>
</evidence>
<feature type="non-terminal residue" evidence="11">
    <location>
        <position position="1"/>
    </location>
</feature>
<evidence type="ECO:0000256" key="3">
    <source>
        <dbReference type="ARBA" id="ARBA00022676"/>
    </source>
</evidence>
<evidence type="ECO:0000256" key="1">
    <source>
        <dbReference type="ARBA" id="ARBA00004606"/>
    </source>
</evidence>
<keyword evidence="4" id="KW-0808">Transferase</keyword>
<dbReference type="PANTHER" id="PTHR10811">
    <property type="entry name" value="FRINGE-RELATED"/>
    <property type="match status" value="1"/>
</dbReference>
<evidence type="ECO:0000259" key="10">
    <source>
        <dbReference type="Pfam" id="PF02434"/>
    </source>
</evidence>
<dbReference type="OrthoDB" id="421979at2759"/>
<dbReference type="Gene3D" id="3.90.550.50">
    <property type="match status" value="2"/>
</dbReference>
<proteinExistence type="inferred from homology"/>
<evidence type="ECO:0000256" key="5">
    <source>
        <dbReference type="ARBA" id="ARBA00022692"/>
    </source>
</evidence>
<gene>
    <name evidence="11" type="ORF">PACLA_8A018368</name>
</gene>